<dbReference type="EMBL" id="JAINUG010000037">
    <property type="protein sequence ID" value="KAJ8407872.1"/>
    <property type="molecule type" value="Genomic_DNA"/>
</dbReference>
<feature type="compositionally biased region" description="Basic and acidic residues" evidence="1">
    <location>
        <begin position="185"/>
        <end position="199"/>
    </location>
</feature>
<dbReference type="AlphaFoldDB" id="A0AAD7STG9"/>
<comment type="caution">
    <text evidence="2">The sequence shown here is derived from an EMBL/GenBank/DDBJ whole genome shotgun (WGS) entry which is preliminary data.</text>
</comment>
<evidence type="ECO:0000313" key="2">
    <source>
        <dbReference type="EMBL" id="KAJ8407872.1"/>
    </source>
</evidence>
<protein>
    <submittedName>
        <fullName evidence="2">Uncharacterized protein</fullName>
    </submittedName>
</protein>
<organism evidence="2 3">
    <name type="scientific">Aldrovandia affinis</name>
    <dbReference type="NCBI Taxonomy" id="143900"/>
    <lineage>
        <taxon>Eukaryota</taxon>
        <taxon>Metazoa</taxon>
        <taxon>Chordata</taxon>
        <taxon>Craniata</taxon>
        <taxon>Vertebrata</taxon>
        <taxon>Euteleostomi</taxon>
        <taxon>Actinopterygii</taxon>
        <taxon>Neopterygii</taxon>
        <taxon>Teleostei</taxon>
        <taxon>Notacanthiformes</taxon>
        <taxon>Halosauridae</taxon>
        <taxon>Aldrovandia</taxon>
    </lineage>
</organism>
<evidence type="ECO:0000256" key="1">
    <source>
        <dbReference type="SAM" id="MobiDB-lite"/>
    </source>
</evidence>
<evidence type="ECO:0000313" key="3">
    <source>
        <dbReference type="Proteomes" id="UP001221898"/>
    </source>
</evidence>
<name>A0AAD7STG9_9TELE</name>
<dbReference type="Proteomes" id="UP001221898">
    <property type="component" value="Unassembled WGS sequence"/>
</dbReference>
<sequence length="215" mass="23474">MNALSSSPIPTEDLTSCVRCTVTDSSEGTEQDGEGDPYRDMLRGACLRYVFISSFVWRPTSRAPLGFPPCFLSGAERRRAGAGTQADNCWRVYFDEIRRREVSLCTAGQCAPTWQPVEVASPLAERGSGARGIAAVSSSVLPSHRMMPCSSPGTVAQSHNATRRAKRCKRSQSDSPRPPLSSVNQRDRSVAGDSPEHTHPCNFNQPPRHRRTASP</sequence>
<keyword evidence="3" id="KW-1185">Reference proteome</keyword>
<feature type="compositionally biased region" description="Basic residues" evidence="1">
    <location>
        <begin position="161"/>
        <end position="170"/>
    </location>
</feature>
<gene>
    <name evidence="2" type="ORF">AAFF_G00269160</name>
</gene>
<feature type="region of interest" description="Disordered" evidence="1">
    <location>
        <begin position="144"/>
        <end position="215"/>
    </location>
</feature>
<reference evidence="2" key="1">
    <citation type="journal article" date="2023" name="Science">
        <title>Genome structures resolve the early diversification of teleost fishes.</title>
        <authorList>
            <person name="Parey E."/>
            <person name="Louis A."/>
            <person name="Montfort J."/>
            <person name="Bouchez O."/>
            <person name="Roques C."/>
            <person name="Iampietro C."/>
            <person name="Lluch J."/>
            <person name="Castinel A."/>
            <person name="Donnadieu C."/>
            <person name="Desvignes T."/>
            <person name="Floi Bucao C."/>
            <person name="Jouanno E."/>
            <person name="Wen M."/>
            <person name="Mejri S."/>
            <person name="Dirks R."/>
            <person name="Jansen H."/>
            <person name="Henkel C."/>
            <person name="Chen W.J."/>
            <person name="Zahm M."/>
            <person name="Cabau C."/>
            <person name="Klopp C."/>
            <person name="Thompson A.W."/>
            <person name="Robinson-Rechavi M."/>
            <person name="Braasch I."/>
            <person name="Lecointre G."/>
            <person name="Bobe J."/>
            <person name="Postlethwait J.H."/>
            <person name="Berthelot C."/>
            <person name="Roest Crollius H."/>
            <person name="Guiguen Y."/>
        </authorList>
    </citation>
    <scope>NUCLEOTIDE SEQUENCE</scope>
    <source>
        <strain evidence="2">NC1722</strain>
    </source>
</reference>
<accession>A0AAD7STG9</accession>
<proteinExistence type="predicted"/>
<feature type="compositionally biased region" description="Polar residues" evidence="1">
    <location>
        <begin position="151"/>
        <end position="160"/>
    </location>
</feature>